<dbReference type="Proteomes" id="UP000499080">
    <property type="component" value="Unassembled WGS sequence"/>
</dbReference>
<dbReference type="EMBL" id="BGPR01000002">
    <property type="protein sequence ID" value="GBL72608.1"/>
    <property type="molecule type" value="Genomic_DNA"/>
</dbReference>
<evidence type="ECO:0000256" key="1">
    <source>
        <dbReference type="SAM" id="MobiDB-lite"/>
    </source>
</evidence>
<comment type="caution">
    <text evidence="2">The sequence shown here is derived from an EMBL/GenBank/DDBJ whole genome shotgun (WGS) entry which is preliminary data.</text>
</comment>
<protein>
    <submittedName>
        <fullName evidence="2">Uncharacterized protein</fullName>
    </submittedName>
</protein>
<evidence type="ECO:0000313" key="3">
    <source>
        <dbReference type="Proteomes" id="UP000499080"/>
    </source>
</evidence>
<keyword evidence="3" id="KW-1185">Reference proteome</keyword>
<dbReference type="AlphaFoldDB" id="A0A4Y1ZYQ5"/>
<feature type="region of interest" description="Disordered" evidence="1">
    <location>
        <begin position="131"/>
        <end position="153"/>
    </location>
</feature>
<name>A0A4Y1ZYQ5_ARAVE</name>
<dbReference type="OrthoDB" id="6626910at2759"/>
<accession>A0A4Y1ZYQ5</accession>
<gene>
    <name evidence="2" type="ORF">AVEN_127870_1</name>
</gene>
<proteinExistence type="predicted"/>
<evidence type="ECO:0000313" key="2">
    <source>
        <dbReference type="EMBL" id="GBL72608.1"/>
    </source>
</evidence>
<reference evidence="2 3" key="1">
    <citation type="journal article" date="2019" name="Sci. Rep.">
        <title>Orb-weaving spider Araneus ventricosus genome elucidates the spidroin gene catalogue.</title>
        <authorList>
            <person name="Kono N."/>
            <person name="Nakamura H."/>
            <person name="Ohtoshi R."/>
            <person name="Moran D.A.P."/>
            <person name="Shinohara A."/>
            <person name="Yoshida Y."/>
            <person name="Fujiwara M."/>
            <person name="Mori M."/>
            <person name="Tomita M."/>
            <person name="Arakawa K."/>
        </authorList>
    </citation>
    <scope>NUCLEOTIDE SEQUENCE [LARGE SCALE GENOMIC DNA]</scope>
</reference>
<organism evidence="2 3">
    <name type="scientific">Araneus ventricosus</name>
    <name type="common">Orbweaver spider</name>
    <name type="synonym">Epeira ventricosa</name>
    <dbReference type="NCBI Taxonomy" id="182803"/>
    <lineage>
        <taxon>Eukaryota</taxon>
        <taxon>Metazoa</taxon>
        <taxon>Ecdysozoa</taxon>
        <taxon>Arthropoda</taxon>
        <taxon>Chelicerata</taxon>
        <taxon>Arachnida</taxon>
        <taxon>Araneae</taxon>
        <taxon>Araneomorphae</taxon>
        <taxon>Entelegynae</taxon>
        <taxon>Araneoidea</taxon>
        <taxon>Araneidae</taxon>
        <taxon>Araneus</taxon>
    </lineage>
</organism>
<sequence>MSLPLESKSAKSLVNQESIQLADLTSTPSSARQRSSSTSPVQPRSTFIVSAIYSTVKDAPIQDFFQCLRNIINGGTMTTTKGGNSKYKAHMSIEIAAELLKLVETLERRIQKQQDSNVSFPHLCLKAQQLKQQKSETHPIQKPSLPKQGRRGKEFGQITQDGIKNRQGLSDKRRQKVAERWNSNRLPRPTRCRQNTGRIINIPSLPEKIKPIHVRQNVPKCIVYGLEPEFTKDQMEEALSQSFVKEHKDMKVMFPIKGRTRKIHWVFQTPGTIYRQLRRRQKLTMTGKPIQ</sequence>